<feature type="domain" description="Transcriptional regulator-like" evidence="1">
    <location>
        <begin position="5"/>
        <end position="64"/>
    </location>
</feature>
<evidence type="ECO:0000313" key="2">
    <source>
        <dbReference type="EMBL" id="MFG1372961.1"/>
    </source>
</evidence>
<evidence type="ECO:0000313" key="3">
    <source>
        <dbReference type="Proteomes" id="UP001604002"/>
    </source>
</evidence>
<comment type="caution">
    <text evidence="2">The sequence shown here is derived from an EMBL/GenBank/DDBJ whole genome shotgun (WGS) entry which is preliminary data.</text>
</comment>
<organism evidence="2 3">
    <name type="scientific">Xanthobacter oligotrophicus</name>
    <dbReference type="NCBI Taxonomy" id="2607286"/>
    <lineage>
        <taxon>Bacteria</taxon>
        <taxon>Pseudomonadati</taxon>
        <taxon>Pseudomonadota</taxon>
        <taxon>Alphaproteobacteria</taxon>
        <taxon>Hyphomicrobiales</taxon>
        <taxon>Xanthobacteraceae</taxon>
        <taxon>Xanthobacter</taxon>
    </lineage>
</organism>
<dbReference type="EMBL" id="JBAFVH010000006">
    <property type="protein sequence ID" value="MFG1372961.1"/>
    <property type="molecule type" value="Genomic_DNA"/>
</dbReference>
<accession>A0ABW6ZYS9</accession>
<gene>
    <name evidence="2" type="ORF">V5F32_12370</name>
</gene>
<dbReference type="Proteomes" id="UP001604002">
    <property type="component" value="Unassembled WGS sequence"/>
</dbReference>
<sequence>MPSSDWRAPAAYGNARSIPAAGFAWEYLRRDDEYRRDFHRMKRRPRHDIEAQTAFSNRWGLRFRSGPRPARRSRRALLDARTPA</sequence>
<reference evidence="2 3" key="1">
    <citation type="submission" date="2024-02" db="EMBL/GenBank/DDBJ databases">
        <title>Expansion and revision of Xanthobacter and proposal of Roseixanthobacter gen. nov.</title>
        <authorList>
            <person name="Soltysiak M.P.M."/>
            <person name="Jalihal A."/>
            <person name="Ory A."/>
            <person name="Chrisophersen C."/>
            <person name="Lee A.D."/>
            <person name="Boulton J."/>
            <person name="Springer M."/>
        </authorList>
    </citation>
    <scope>NUCLEOTIDE SEQUENCE [LARGE SCALE GENOMIC DNA]</scope>
    <source>
        <strain evidence="2 3">23A</strain>
    </source>
</reference>
<dbReference type="RefSeq" id="WP_393992797.1">
    <property type="nucleotide sequence ID" value="NZ_JBAFVH010000006.1"/>
</dbReference>
<protein>
    <submittedName>
        <fullName evidence="2">DUF6499 domain-containing protein</fullName>
    </submittedName>
</protein>
<proteinExistence type="predicted"/>
<name>A0ABW6ZYS9_9HYPH</name>
<dbReference type="InterPro" id="IPR045465">
    <property type="entry name" value="Trans_reg_dom"/>
</dbReference>
<keyword evidence="3" id="KW-1185">Reference proteome</keyword>
<evidence type="ECO:0000259" key="1">
    <source>
        <dbReference type="Pfam" id="PF20109"/>
    </source>
</evidence>
<dbReference type="Pfam" id="PF20109">
    <property type="entry name" value="Trans_reg_dom"/>
    <property type="match status" value="1"/>
</dbReference>